<dbReference type="Gene3D" id="1.10.260.40">
    <property type="entry name" value="lambda repressor-like DNA-binding domains"/>
    <property type="match status" value="1"/>
</dbReference>
<dbReference type="Pfam" id="PF01381">
    <property type="entry name" value="HTH_3"/>
    <property type="match status" value="1"/>
</dbReference>
<proteinExistence type="predicted"/>
<comment type="caution">
    <text evidence="2">The sequence shown here is derived from an EMBL/GenBank/DDBJ whole genome shotgun (WGS) entry which is preliminary data.</text>
</comment>
<feature type="domain" description="HTH cro/C1-type" evidence="1">
    <location>
        <begin position="17"/>
        <end position="46"/>
    </location>
</feature>
<dbReference type="Proteomes" id="UP000238392">
    <property type="component" value="Unassembled WGS sequence"/>
</dbReference>
<keyword evidence="3" id="KW-1185">Reference proteome</keyword>
<reference evidence="2 3" key="1">
    <citation type="submission" date="2018-03" db="EMBL/GenBank/DDBJ databases">
        <title>Genomic Encyclopedia of Archaeal and Bacterial Type Strains, Phase II (KMG-II): from individual species to whole genera.</title>
        <authorList>
            <person name="Goeker M."/>
        </authorList>
    </citation>
    <scope>NUCLEOTIDE SEQUENCE [LARGE SCALE GENOMIC DNA]</scope>
    <source>
        <strain evidence="2 3">DSM 100212</strain>
    </source>
</reference>
<dbReference type="EMBL" id="PVTQ01000003">
    <property type="protein sequence ID" value="PRY91735.1"/>
    <property type="molecule type" value="Genomic_DNA"/>
</dbReference>
<dbReference type="PROSITE" id="PS50943">
    <property type="entry name" value="HTH_CROC1"/>
    <property type="match status" value="1"/>
</dbReference>
<dbReference type="SMART" id="SM00530">
    <property type="entry name" value="HTH_XRE"/>
    <property type="match status" value="1"/>
</dbReference>
<organism evidence="2 3">
    <name type="scientific">Donghicola tyrosinivorans</name>
    <dbReference type="NCBI Taxonomy" id="1652492"/>
    <lineage>
        <taxon>Bacteria</taxon>
        <taxon>Pseudomonadati</taxon>
        <taxon>Pseudomonadota</taxon>
        <taxon>Alphaproteobacteria</taxon>
        <taxon>Rhodobacterales</taxon>
        <taxon>Roseobacteraceae</taxon>
        <taxon>Donghicola</taxon>
    </lineage>
</organism>
<dbReference type="GO" id="GO:0003677">
    <property type="term" value="F:DNA binding"/>
    <property type="evidence" value="ECO:0007669"/>
    <property type="project" value="InterPro"/>
</dbReference>
<dbReference type="CDD" id="cd00093">
    <property type="entry name" value="HTH_XRE"/>
    <property type="match status" value="1"/>
</dbReference>
<dbReference type="RefSeq" id="WP_106263398.1">
    <property type="nucleotide sequence ID" value="NZ_PVTQ01000003.1"/>
</dbReference>
<dbReference type="InterPro" id="IPR001387">
    <property type="entry name" value="Cro/C1-type_HTH"/>
</dbReference>
<dbReference type="InterPro" id="IPR010982">
    <property type="entry name" value="Lambda_DNA-bd_dom_sf"/>
</dbReference>
<dbReference type="AlphaFoldDB" id="A0A2T0WYL1"/>
<protein>
    <submittedName>
        <fullName evidence="2">Helix-turn-helix protein</fullName>
    </submittedName>
</protein>
<evidence type="ECO:0000313" key="3">
    <source>
        <dbReference type="Proteomes" id="UP000238392"/>
    </source>
</evidence>
<dbReference type="OrthoDB" id="9803379at2"/>
<accession>A0A2T0WYL1</accession>
<gene>
    <name evidence="2" type="ORF">CLV74_103324</name>
</gene>
<name>A0A2T0WYL1_9RHOB</name>
<evidence type="ECO:0000259" key="1">
    <source>
        <dbReference type="PROSITE" id="PS50943"/>
    </source>
</evidence>
<evidence type="ECO:0000313" key="2">
    <source>
        <dbReference type="EMBL" id="PRY91735.1"/>
    </source>
</evidence>
<sequence length="77" mass="8655">MAGTLHTQAHRDLIKSLVEARKAKGLSQAQLAAILGKPPSYVAKVELCERRLDVLEFCAWAKELCDEPFSLLQRYLD</sequence>
<dbReference type="SUPFAM" id="SSF47413">
    <property type="entry name" value="lambda repressor-like DNA-binding domains"/>
    <property type="match status" value="1"/>
</dbReference>